<reference evidence="2 3" key="1">
    <citation type="submission" date="2021-01" db="EMBL/GenBank/DDBJ databases">
        <title>Whole genome shotgun sequence of Catellatospora coxensis NBRC 107359.</title>
        <authorList>
            <person name="Komaki H."/>
            <person name="Tamura T."/>
        </authorList>
    </citation>
    <scope>NUCLEOTIDE SEQUENCE [LARGE SCALE GENOMIC DNA]</scope>
    <source>
        <strain evidence="2 3">NBRC 107359</strain>
    </source>
</reference>
<dbReference type="PANTHER" id="PTHR41349">
    <property type="match status" value="1"/>
</dbReference>
<dbReference type="PANTHER" id="PTHR41349:SF1">
    <property type="entry name" value="PROTEIN CBG08683"/>
    <property type="match status" value="1"/>
</dbReference>
<accession>A0A8J3L248</accession>
<dbReference type="Pfam" id="PF03372">
    <property type="entry name" value="Exo_endo_phos"/>
    <property type="match status" value="1"/>
</dbReference>
<keyword evidence="2" id="KW-0378">Hydrolase</keyword>
<protein>
    <submittedName>
        <fullName evidence="2">Endonuclease</fullName>
    </submittedName>
</protein>
<dbReference type="RefSeq" id="WP_203693552.1">
    <property type="nucleotide sequence ID" value="NZ_BAAALC010000044.1"/>
</dbReference>
<dbReference type="SUPFAM" id="SSF56219">
    <property type="entry name" value="DNase I-like"/>
    <property type="match status" value="1"/>
</dbReference>
<dbReference type="Proteomes" id="UP000630887">
    <property type="component" value="Unassembled WGS sequence"/>
</dbReference>
<dbReference type="GO" id="GO:0004519">
    <property type="term" value="F:endonuclease activity"/>
    <property type="evidence" value="ECO:0007669"/>
    <property type="project" value="UniProtKB-KW"/>
</dbReference>
<evidence type="ECO:0000259" key="1">
    <source>
        <dbReference type="Pfam" id="PF03372"/>
    </source>
</evidence>
<dbReference type="AlphaFoldDB" id="A0A8J3L248"/>
<dbReference type="InterPro" id="IPR036691">
    <property type="entry name" value="Endo/exonu/phosph_ase_sf"/>
</dbReference>
<evidence type="ECO:0000313" key="3">
    <source>
        <dbReference type="Proteomes" id="UP000630887"/>
    </source>
</evidence>
<keyword evidence="2" id="KW-0540">Nuclease</keyword>
<dbReference type="EMBL" id="BONI01000031">
    <property type="protein sequence ID" value="GIG07206.1"/>
    <property type="molecule type" value="Genomic_DNA"/>
</dbReference>
<evidence type="ECO:0000313" key="2">
    <source>
        <dbReference type="EMBL" id="GIG07206.1"/>
    </source>
</evidence>
<keyword evidence="2" id="KW-0255">Endonuclease</keyword>
<gene>
    <name evidence="2" type="ORF">Cco03nite_39060</name>
</gene>
<organism evidence="2 3">
    <name type="scientific">Catellatospora coxensis</name>
    <dbReference type="NCBI Taxonomy" id="310354"/>
    <lineage>
        <taxon>Bacteria</taxon>
        <taxon>Bacillati</taxon>
        <taxon>Actinomycetota</taxon>
        <taxon>Actinomycetes</taxon>
        <taxon>Micromonosporales</taxon>
        <taxon>Micromonosporaceae</taxon>
        <taxon>Catellatospora</taxon>
    </lineage>
</organism>
<comment type="caution">
    <text evidence="2">The sequence shown here is derived from an EMBL/GenBank/DDBJ whole genome shotgun (WGS) entry which is preliminary data.</text>
</comment>
<feature type="domain" description="Endonuclease/exonuclease/phosphatase" evidence="1">
    <location>
        <begin position="11"/>
        <end position="264"/>
    </location>
</feature>
<proteinExistence type="predicted"/>
<name>A0A8J3L248_9ACTN</name>
<dbReference type="InterPro" id="IPR005135">
    <property type="entry name" value="Endo/exonuclease/phosphatase"/>
</dbReference>
<sequence>MGVDNGYLRVMSWNLWLAGRFVDDSRAKQLAFLREQAPDVVGLQETLGVAAQELAEDLGWHHHQGGSCGVISPHPITARYGDESLRGVGARIELPTGRELVVWSAHLNYEPYGPYDFHLAGMTVPQVLAREEEAGRPRQIADIIDALRPALAERDLPVLLTGDFNVPSHLDWPNLPWQVSVAVERAGLRDSYRVVHPDAAAKPGHTWSPLNHWHEQQEGVLEPQDRIDFVHYAGPLRPVASDTVGVGEPRAMPHHADNEWTSDHWAVLSTFVMEA</sequence>
<keyword evidence="3" id="KW-1185">Reference proteome</keyword>
<dbReference type="Gene3D" id="3.60.10.10">
    <property type="entry name" value="Endonuclease/exonuclease/phosphatase"/>
    <property type="match status" value="1"/>
</dbReference>